<feature type="region of interest" description="Disordered" evidence="1">
    <location>
        <begin position="56"/>
        <end position="96"/>
    </location>
</feature>
<organism evidence="2 3">
    <name type="scientific">Aeoliella straminimaris</name>
    <dbReference type="NCBI Taxonomy" id="2954799"/>
    <lineage>
        <taxon>Bacteria</taxon>
        <taxon>Pseudomonadati</taxon>
        <taxon>Planctomycetota</taxon>
        <taxon>Planctomycetia</taxon>
        <taxon>Pirellulales</taxon>
        <taxon>Lacipirellulaceae</taxon>
        <taxon>Aeoliella</taxon>
    </lineage>
</organism>
<protein>
    <submittedName>
        <fullName evidence="2">Uncharacterized protein</fullName>
    </submittedName>
</protein>
<evidence type="ECO:0000313" key="3">
    <source>
        <dbReference type="Proteomes" id="UP001155241"/>
    </source>
</evidence>
<evidence type="ECO:0000313" key="2">
    <source>
        <dbReference type="EMBL" id="MCO6042964.1"/>
    </source>
</evidence>
<feature type="compositionally biased region" description="Low complexity" evidence="1">
    <location>
        <begin position="56"/>
        <end position="65"/>
    </location>
</feature>
<dbReference type="RefSeq" id="WP_252851064.1">
    <property type="nucleotide sequence ID" value="NZ_JAMXLR010000015.1"/>
</dbReference>
<name>A0A9X2FAW8_9BACT</name>
<reference evidence="2" key="1">
    <citation type="submission" date="2022-06" db="EMBL/GenBank/DDBJ databases">
        <title>Aeoliella straminimaris, a novel planctomycete from sediments.</title>
        <authorList>
            <person name="Vitorino I.R."/>
            <person name="Lage O.M."/>
        </authorList>
    </citation>
    <scope>NUCLEOTIDE SEQUENCE</scope>
    <source>
        <strain evidence="2">ICT_H6.2</strain>
    </source>
</reference>
<evidence type="ECO:0000256" key="1">
    <source>
        <dbReference type="SAM" id="MobiDB-lite"/>
    </source>
</evidence>
<proteinExistence type="predicted"/>
<dbReference type="AlphaFoldDB" id="A0A9X2FAW8"/>
<accession>A0A9X2FAW8</accession>
<dbReference type="EMBL" id="JAMXLR010000015">
    <property type="protein sequence ID" value="MCO6042964.1"/>
    <property type="molecule type" value="Genomic_DNA"/>
</dbReference>
<sequence length="185" mass="20630">MPPSPFEQDCLFYQLNQSPPGCWTDTFYCQQPSVVLGDRSLDAAIRQGLSCLSPQLPQLPLEPTQHGAGDQPESRRYPEGTSSSMRTREEQLEDPQAVRTHVNEVLCELEDLEPDHFPLSERTLERNGQACAAMFVLHGPRQLQVTAVWEWERGVIWFYNAIGERCAKTQLQSTASPTAAAATAA</sequence>
<keyword evidence="3" id="KW-1185">Reference proteome</keyword>
<comment type="caution">
    <text evidence="2">The sequence shown here is derived from an EMBL/GenBank/DDBJ whole genome shotgun (WGS) entry which is preliminary data.</text>
</comment>
<gene>
    <name evidence="2" type="ORF">NG895_03495</name>
</gene>
<dbReference type="Proteomes" id="UP001155241">
    <property type="component" value="Unassembled WGS sequence"/>
</dbReference>